<reference evidence="9 10" key="1">
    <citation type="submission" date="2016-10" db="EMBL/GenBank/DDBJ databases">
        <authorList>
            <person name="de Groot N.N."/>
        </authorList>
    </citation>
    <scope>NUCLEOTIDE SEQUENCE [LARGE SCALE GENOMIC DNA]</scope>
    <source>
        <strain evidence="9 10">DSM 22788</strain>
    </source>
</reference>
<dbReference type="Gene3D" id="1.10.150.20">
    <property type="entry name" value="5' to 3' exonuclease, C-terminal subdomain"/>
    <property type="match status" value="1"/>
</dbReference>
<keyword evidence="2 6" id="KW-0227">DNA damage</keyword>
<comment type="domain">
    <text evidence="6">Has three domains with a flexible linker between the domains II and III and assumes an 'L' shape. Domain III is highly mobile and contacts RuvB.</text>
</comment>
<comment type="similarity">
    <text evidence="6">Belongs to the RuvA family.</text>
</comment>
<dbReference type="InterPro" id="IPR013849">
    <property type="entry name" value="DNA_helicase_Holl-junc_RuvA_I"/>
</dbReference>
<dbReference type="Pfam" id="PF07499">
    <property type="entry name" value="RuvA_C"/>
    <property type="match status" value="1"/>
</dbReference>
<dbReference type="GO" id="GO:0005737">
    <property type="term" value="C:cytoplasm"/>
    <property type="evidence" value="ECO:0007669"/>
    <property type="project" value="UniProtKB-SubCell"/>
</dbReference>
<evidence type="ECO:0000256" key="4">
    <source>
        <dbReference type="ARBA" id="ARBA00023172"/>
    </source>
</evidence>
<dbReference type="GO" id="GO:0006310">
    <property type="term" value="P:DNA recombination"/>
    <property type="evidence" value="ECO:0007669"/>
    <property type="project" value="UniProtKB-UniRule"/>
</dbReference>
<dbReference type="InterPro" id="IPR011114">
    <property type="entry name" value="RuvA_C"/>
</dbReference>
<feature type="region of interest" description="Domain III" evidence="6">
    <location>
        <begin position="146"/>
        <end position="211"/>
    </location>
</feature>
<dbReference type="NCBIfam" id="TIGR00084">
    <property type="entry name" value="ruvA"/>
    <property type="match status" value="1"/>
</dbReference>
<proteinExistence type="inferred from homology"/>
<protein>
    <recommendedName>
        <fullName evidence="6">Holliday junction branch migration complex subunit RuvA</fullName>
    </recommendedName>
</protein>
<dbReference type="GO" id="GO:0006281">
    <property type="term" value="P:DNA repair"/>
    <property type="evidence" value="ECO:0007669"/>
    <property type="project" value="UniProtKB-UniRule"/>
</dbReference>
<evidence type="ECO:0000313" key="9">
    <source>
        <dbReference type="EMBL" id="SDQ34495.1"/>
    </source>
</evidence>
<dbReference type="OrthoDB" id="5293449at2"/>
<dbReference type="GO" id="GO:0009379">
    <property type="term" value="C:Holliday junction helicase complex"/>
    <property type="evidence" value="ECO:0007669"/>
    <property type="project" value="InterPro"/>
</dbReference>
<sequence length="211" mass="21138">MIASIRGPVLAAGAGWVVVELGGLGMRVEVPSGRVSAAQPGEELRLHTSLVVREDSLTLFGFASEAELDVFGHLIAVSGVGPRSALGVLSALTPGEIAAAVALDDEKPFRKVSGIGPKTAKLITLSLAGKLAHLSLGADAEREATAAPQDAVAAGVREGLVGLGWSEAEAGQAVQDARDAGAPDESAGLLRAALALLQAGRGGARGSRGAR</sequence>
<dbReference type="eggNOG" id="COG0632">
    <property type="taxonomic scope" value="Bacteria"/>
</dbReference>
<evidence type="ECO:0000256" key="2">
    <source>
        <dbReference type="ARBA" id="ARBA00022763"/>
    </source>
</evidence>
<comment type="function">
    <text evidence="6">The RuvA-RuvB-RuvC complex processes Holliday junction (HJ) DNA during genetic recombination and DNA repair, while the RuvA-RuvB complex plays an important role in the rescue of blocked DNA replication forks via replication fork reversal (RFR). RuvA specifically binds to HJ cruciform DNA, conferring on it an open structure. The RuvB hexamer acts as an ATP-dependent pump, pulling dsDNA into and through the RuvAB complex. HJ branch migration allows RuvC to scan DNA until it finds its consensus sequence, where it cleaves and resolves the cruciform DNA.</text>
</comment>
<evidence type="ECO:0000256" key="5">
    <source>
        <dbReference type="ARBA" id="ARBA00023204"/>
    </source>
</evidence>
<evidence type="ECO:0000256" key="3">
    <source>
        <dbReference type="ARBA" id="ARBA00023125"/>
    </source>
</evidence>
<evidence type="ECO:0000313" key="10">
    <source>
        <dbReference type="Proteomes" id="UP000182690"/>
    </source>
</evidence>
<dbReference type="Gene3D" id="1.10.8.10">
    <property type="entry name" value="DNA helicase RuvA subunit, C-terminal domain"/>
    <property type="match status" value="1"/>
</dbReference>
<dbReference type="InterPro" id="IPR036267">
    <property type="entry name" value="RuvA_C_sf"/>
</dbReference>
<dbReference type="STRING" id="1079994.SAMN04488565_2325"/>
<dbReference type="Pfam" id="PF01330">
    <property type="entry name" value="RuvA_N"/>
    <property type="match status" value="1"/>
</dbReference>
<organism evidence="9 10">
    <name type="scientific">Leucobacter chromiiresistens</name>
    <dbReference type="NCBI Taxonomy" id="1079994"/>
    <lineage>
        <taxon>Bacteria</taxon>
        <taxon>Bacillati</taxon>
        <taxon>Actinomycetota</taxon>
        <taxon>Actinomycetes</taxon>
        <taxon>Micrococcales</taxon>
        <taxon>Microbacteriaceae</taxon>
        <taxon>Leucobacter</taxon>
    </lineage>
</organism>
<accession>A0A1H1A450</accession>
<evidence type="ECO:0000259" key="8">
    <source>
        <dbReference type="Pfam" id="PF07499"/>
    </source>
</evidence>
<dbReference type="Proteomes" id="UP000182690">
    <property type="component" value="Unassembled WGS sequence"/>
</dbReference>
<dbReference type="Pfam" id="PF14520">
    <property type="entry name" value="HHH_5"/>
    <property type="match status" value="1"/>
</dbReference>
<dbReference type="RefSeq" id="WP_010156941.1">
    <property type="nucleotide sequence ID" value="NZ_FNKB01000001.1"/>
</dbReference>
<dbReference type="AlphaFoldDB" id="A0A1H1A450"/>
<feature type="domain" description="DNA helicase Holliday junction RuvA type" evidence="7">
    <location>
        <begin position="1"/>
        <end position="61"/>
    </location>
</feature>
<dbReference type="SUPFAM" id="SSF50249">
    <property type="entry name" value="Nucleic acid-binding proteins"/>
    <property type="match status" value="1"/>
</dbReference>
<evidence type="ECO:0000259" key="7">
    <source>
        <dbReference type="Pfam" id="PF01330"/>
    </source>
</evidence>
<dbReference type="GO" id="GO:0048476">
    <property type="term" value="C:Holliday junction resolvase complex"/>
    <property type="evidence" value="ECO:0007669"/>
    <property type="project" value="UniProtKB-UniRule"/>
</dbReference>
<gene>
    <name evidence="6" type="primary">ruvA</name>
    <name evidence="9" type="ORF">SAMN04488565_2325</name>
</gene>
<dbReference type="GO" id="GO:0009378">
    <property type="term" value="F:four-way junction helicase activity"/>
    <property type="evidence" value="ECO:0007669"/>
    <property type="project" value="InterPro"/>
</dbReference>
<dbReference type="Gene3D" id="2.40.50.140">
    <property type="entry name" value="Nucleic acid-binding proteins"/>
    <property type="match status" value="1"/>
</dbReference>
<dbReference type="SUPFAM" id="SSF46929">
    <property type="entry name" value="DNA helicase RuvA subunit, C-terminal domain"/>
    <property type="match status" value="1"/>
</dbReference>
<dbReference type="HAMAP" id="MF_00031">
    <property type="entry name" value="DNA_HJ_migration_RuvA"/>
    <property type="match status" value="1"/>
</dbReference>
<keyword evidence="4 6" id="KW-0233">DNA recombination</keyword>
<dbReference type="GO" id="GO:0000400">
    <property type="term" value="F:four-way junction DNA binding"/>
    <property type="evidence" value="ECO:0007669"/>
    <property type="project" value="UniProtKB-UniRule"/>
</dbReference>
<keyword evidence="1 6" id="KW-0963">Cytoplasm</keyword>
<feature type="domain" description="Holliday junction DNA helicase RuvA C-terminal" evidence="8">
    <location>
        <begin position="156"/>
        <end position="198"/>
    </location>
</feature>
<dbReference type="GO" id="GO:0005524">
    <property type="term" value="F:ATP binding"/>
    <property type="evidence" value="ECO:0007669"/>
    <property type="project" value="InterPro"/>
</dbReference>
<name>A0A1H1A450_9MICO</name>
<keyword evidence="9" id="KW-0547">Nucleotide-binding</keyword>
<comment type="subunit">
    <text evidence="6">Homotetramer. Forms an RuvA(8)-RuvB(12)-Holliday junction (HJ) complex. HJ DNA is sandwiched between 2 RuvA tetramers; dsDNA enters through RuvA and exits via RuvB. An RuvB hexamer assembles on each DNA strand where it exits the tetramer. Each RuvB hexamer is contacted by two RuvA subunits (via domain III) on 2 adjacent RuvB subunits; this complex drives branch migration. In the full resolvosome a probable DNA-RuvA(4)-RuvB(12)-RuvC(2) complex forms which resolves the HJ.</text>
</comment>
<dbReference type="SUPFAM" id="SSF47781">
    <property type="entry name" value="RuvA domain 2-like"/>
    <property type="match status" value="1"/>
</dbReference>
<comment type="subcellular location">
    <subcellularLocation>
        <location evidence="6">Cytoplasm</location>
    </subcellularLocation>
</comment>
<keyword evidence="9" id="KW-0067">ATP-binding</keyword>
<dbReference type="InterPro" id="IPR012340">
    <property type="entry name" value="NA-bd_OB-fold"/>
</dbReference>
<dbReference type="EMBL" id="FNKB01000001">
    <property type="protein sequence ID" value="SDQ34495.1"/>
    <property type="molecule type" value="Genomic_DNA"/>
</dbReference>
<dbReference type="InterPro" id="IPR010994">
    <property type="entry name" value="RuvA_2-like"/>
</dbReference>
<comment type="caution">
    <text evidence="6">Lacks conserved residue(s) required for the propagation of feature annotation.</text>
</comment>
<keyword evidence="5 6" id="KW-0234">DNA repair</keyword>
<evidence type="ECO:0000256" key="1">
    <source>
        <dbReference type="ARBA" id="ARBA00022490"/>
    </source>
</evidence>
<evidence type="ECO:0000256" key="6">
    <source>
        <dbReference type="HAMAP-Rule" id="MF_00031"/>
    </source>
</evidence>
<dbReference type="InterPro" id="IPR000085">
    <property type="entry name" value="RuvA"/>
</dbReference>
<keyword evidence="9" id="KW-0378">Hydrolase</keyword>
<keyword evidence="9" id="KW-0347">Helicase</keyword>
<keyword evidence="3 6" id="KW-0238">DNA-binding</keyword>